<protein>
    <submittedName>
        <fullName evidence="1">Uncharacterized protein DUF1173</fullName>
    </submittedName>
</protein>
<dbReference type="RefSeq" id="WP_122844148.1">
    <property type="nucleotide sequence ID" value="NZ_SOCQ01000014.1"/>
</dbReference>
<evidence type="ECO:0000313" key="1">
    <source>
        <dbReference type="EMBL" id="TDV42459.1"/>
    </source>
</evidence>
<dbReference type="Proteomes" id="UP000295804">
    <property type="component" value="Unassembled WGS sequence"/>
</dbReference>
<reference evidence="1 2" key="1">
    <citation type="submission" date="2019-03" db="EMBL/GenBank/DDBJ databases">
        <title>Genomic analyses of the natural microbiome of Caenorhabditis elegans.</title>
        <authorList>
            <person name="Samuel B."/>
        </authorList>
    </citation>
    <scope>NUCLEOTIDE SEQUENCE [LARGE SCALE GENOMIC DNA]</scope>
    <source>
        <strain evidence="1 2">BIGb0525</strain>
    </source>
</reference>
<proteinExistence type="predicted"/>
<sequence length="419" mass="47234">MSETFKVEVPGAKYPCSKELQTLSANADQWKKLLKKAHGQQAKCLCQGQGAKLLNIRYLKGSDRYFLAKCANTGPEHAFDCRFFSDAESRSGLQSYVEGVVREGDDNDVSVRLSQAIQIRASHDDADPRPVPAFNPSKPKRTQRVMTLLGLLHLLWTRSNLHSWFPRMAGKRSDATLEWLLEKTAEDIKTYRMSLDRVLLTPAKKGSTGARRNVSVLQRAKKNNYRLIAVGVLEPFAGAVDGTVDHLPELSLKSSAGIPKLYLNEQVWSEAQKSFAREIAAWKKGAKTIAIAFFNLRKNSPYCDVLEVALMRVSEMLIPLDSGLEAIVEAMLRAQQRKFSKPLRFDADEQTLPDFWLNDLADEYPMEVFGMSTPDYQQRKAAKINHYQTEYAQRLGWWHWDAAADCDVTSLPPLPPATK</sequence>
<dbReference type="Pfam" id="PF06666">
    <property type="entry name" value="DUF1173"/>
    <property type="match status" value="1"/>
</dbReference>
<comment type="caution">
    <text evidence="1">The sequence shown here is derived from an EMBL/GenBank/DDBJ whole genome shotgun (WGS) entry which is preliminary data.</text>
</comment>
<name>A0A4R7UZU4_9PSED</name>
<evidence type="ECO:0000313" key="2">
    <source>
        <dbReference type="Proteomes" id="UP000295804"/>
    </source>
</evidence>
<gene>
    <name evidence="1" type="ORF">EDF87_11499</name>
</gene>
<accession>A0A4R7UZU4</accession>
<organism evidence="1 2">
    <name type="scientific">Pseudomonas helmanticensis</name>
    <dbReference type="NCBI Taxonomy" id="1471381"/>
    <lineage>
        <taxon>Bacteria</taxon>
        <taxon>Pseudomonadati</taxon>
        <taxon>Pseudomonadota</taxon>
        <taxon>Gammaproteobacteria</taxon>
        <taxon>Pseudomonadales</taxon>
        <taxon>Pseudomonadaceae</taxon>
        <taxon>Pseudomonas</taxon>
    </lineage>
</organism>
<dbReference type="AlphaFoldDB" id="A0A4R7UZU4"/>
<dbReference type="EMBL" id="SOCQ01000014">
    <property type="protein sequence ID" value="TDV42459.1"/>
    <property type="molecule type" value="Genomic_DNA"/>
</dbReference>
<dbReference type="InterPro" id="IPR009553">
    <property type="entry name" value="DUF1173"/>
</dbReference>